<keyword evidence="2" id="KW-0067">ATP-binding</keyword>
<dbReference type="InterPro" id="IPR018973">
    <property type="entry name" value="MZB"/>
</dbReference>
<dbReference type="Proteomes" id="UP000007722">
    <property type="component" value="Chromosome"/>
</dbReference>
<accession>D7DSR8</accession>
<dbReference type="EMBL" id="CP002057">
    <property type="protein sequence ID" value="ADI36178.1"/>
    <property type="molecule type" value="Genomic_DNA"/>
</dbReference>
<dbReference type="Pfam" id="PF09369">
    <property type="entry name" value="MZB"/>
    <property type="match status" value="1"/>
</dbReference>
<reference evidence="6 7" key="1">
    <citation type="submission" date="2010-05" db="EMBL/GenBank/DDBJ databases">
        <title>Complete sequence of Methanococcus voltae A3.</title>
        <authorList>
            <consortium name="US DOE Joint Genome Institute"/>
            <person name="Lucas S."/>
            <person name="Copeland A."/>
            <person name="Lapidus A."/>
            <person name="Cheng J.-F."/>
            <person name="Bruce D."/>
            <person name="Goodwin L."/>
            <person name="Pitluck S."/>
            <person name="Lowry S."/>
            <person name="Clum A."/>
            <person name="Land M."/>
            <person name="Hauser L."/>
            <person name="Kyrpides N."/>
            <person name="Mikhailova N."/>
            <person name="Whitman W.B."/>
            <person name="Woyke T."/>
        </authorList>
    </citation>
    <scope>NUCLEOTIDE SEQUENCE [LARGE SCALE GENOMIC DNA]</scope>
    <source>
        <strain evidence="7">ATCC BAA-1334 / A3</strain>
    </source>
</reference>
<dbReference type="SMART" id="SM00490">
    <property type="entry name" value="HELICc"/>
    <property type="match status" value="1"/>
</dbReference>
<dbReference type="STRING" id="456320.Mvol_0518"/>
<evidence type="ECO:0000256" key="2">
    <source>
        <dbReference type="ARBA" id="ARBA00022840"/>
    </source>
</evidence>
<dbReference type="SMART" id="SM00487">
    <property type="entry name" value="DEXDc"/>
    <property type="match status" value="1"/>
</dbReference>
<dbReference type="GO" id="GO:0036297">
    <property type="term" value="P:interstrand cross-link repair"/>
    <property type="evidence" value="ECO:0007669"/>
    <property type="project" value="TreeGrafter"/>
</dbReference>
<dbReference type="Pfam" id="PF00270">
    <property type="entry name" value="DEAD"/>
    <property type="match status" value="1"/>
</dbReference>
<dbReference type="PANTHER" id="PTHR47957:SF3">
    <property type="entry name" value="ATP-DEPENDENT HELICASE HRQ1"/>
    <property type="match status" value="1"/>
</dbReference>
<dbReference type="PROSITE" id="PS51192">
    <property type="entry name" value="HELICASE_ATP_BIND_1"/>
    <property type="match status" value="1"/>
</dbReference>
<name>D7DSR8_METV3</name>
<keyword evidence="6" id="KW-0347">Helicase</keyword>
<dbReference type="OrthoDB" id="36796at2157"/>
<sequence length="1301" mass="150696">MENLGLEYNYNILNQEYLKFIVSTISRNNEKLKNELNDLFSKNEVLFKDLLVQALPEYEIDKRGIEEAGFNPQFKDFLDKTDVYNPYIHQFEGWKKINDGKNCVIATGTGSGKTETFLMPIFNHCIQNKHNGVQTILIYPLKALAKDQKERIDNYLKILNKKYRSNISCGVFDGDLSSGEKNKMIDSPPNILLTNYVMLERILLNPNYIKLLNNAEVKFIVLDEIHYYSGAQGIDVSLLIRRLQFYLSTIQANKYIQYIGTSATLGKPDSKEVLNFLKKLFNKDFEYENIIFPQYSEKYLKNPLKNPVKIKDLKNLPEESLGELRTHAFYRGPPKIYRCLECGKLHMLDVDKCDCGSNLVFEIYTCRNCGEEYINYEYIEKGAMTYKSLRRKPLEKYSVYKNYEDKKLKIREIILSKENYNNETALPVKLCKQCHSLHHESQSTCKCGNSKNFYDLYINITNKNKELSSKNDKYCPKCDYNGYAYRIIKGASEISDEFCAQSLFDELFITLPDHPKRKVLIFTDNVQRASRFARNIEEYHFEKIIRKKLLENISKVEKPIKIKKLMEETLDELDEFRDISEYKNRLQQCIYEELFAKGSNVTSLANKNIFEISMDTPKISNIEVKEKYNKFIKIFFKNRQISEYYDLLMDTEDNLHKKIFLSNEDIKKNAYNKMYGIPYSRDKTSEKDLKMKKIEKMINILSQNEVIILKDNKYFLRIINLYIKKNQKTMPKHLNNHIENNEMPFLISDTDTGKKDAKKRAETENSFKNESENKVNFLVATPTLELGIDIGTLNAIGLLYAPPSPAQYVQRMGRGGRRGSSTLGVTYLSTSALDTMYYHDVESLTNGLIKPPAFSIDLELPLSKALFSLFLHYILTNTDFEFKLPGDWKKLATWKNNLDCIIILWKKYEEGYFKYLKKYLKDSGLDYPNYKNLIEEWSYKIKEYAEIEASLRTNGDIETSSKGVFNYFQEAGLLPDYAFGVSGSKLIIRSKNEESTRSIITGYGLEEICPPSTLDHDKKRYFCERLRGGTALKTLALNYYKCTNTECNDKEIYYTNNQNICPICGNPLSKMDCKILEPKVVYAKKSYVKKLKGTIFEPCIFNMPQIEKFNKVSKPFECEIGHILKAGHIQKNIKELIYCKNCNKITYKDNKDKCCNNPLLTNLSTGNQNIGSGTKLKFGTKFKTKGVLLKIPPKCNKKTMLNTIISAIILEAGCEDGEVSGMLDVIDNTLLFYDNVEGGVGFVDVLYTRYSEILKTAEKLCKMDCCVKGCVKCIGSYRRQFDLPYLNKESIIEVLENMNNI</sequence>
<organism evidence="6 7">
    <name type="scientific">Methanococcus voltae (strain ATCC BAA-1334 / A3)</name>
    <dbReference type="NCBI Taxonomy" id="456320"/>
    <lineage>
        <taxon>Archaea</taxon>
        <taxon>Methanobacteriati</taxon>
        <taxon>Methanobacteriota</taxon>
        <taxon>Methanomada group</taxon>
        <taxon>Methanococci</taxon>
        <taxon>Methanococcales</taxon>
        <taxon>Methanococcaceae</taxon>
        <taxon>Methanococcus</taxon>
    </lineage>
</organism>
<dbReference type="PANTHER" id="PTHR47957">
    <property type="entry name" value="ATP-DEPENDENT HELICASE HRQ1"/>
    <property type="match status" value="1"/>
</dbReference>
<dbReference type="eggNOG" id="arCOG00555">
    <property type="taxonomic scope" value="Archaea"/>
</dbReference>
<evidence type="ECO:0000256" key="3">
    <source>
        <dbReference type="SAM" id="Coils"/>
    </source>
</evidence>
<feature type="coiled-coil region" evidence="3">
    <location>
        <begin position="22"/>
        <end position="49"/>
    </location>
</feature>
<keyword evidence="1" id="KW-0547">Nucleotide-binding</keyword>
<dbReference type="eggNOG" id="arCOG06444">
    <property type="taxonomic scope" value="Archaea"/>
</dbReference>
<evidence type="ECO:0000256" key="1">
    <source>
        <dbReference type="ARBA" id="ARBA00022741"/>
    </source>
</evidence>
<dbReference type="SUPFAM" id="SSF52540">
    <property type="entry name" value="P-loop containing nucleoside triphosphate hydrolases"/>
    <property type="match status" value="2"/>
</dbReference>
<dbReference type="HOGENOM" id="CLU_261423_0_0_2"/>
<feature type="domain" description="Helicase C-terminal" evidence="5">
    <location>
        <begin position="693"/>
        <end position="862"/>
    </location>
</feature>
<keyword evidence="6" id="KW-0378">Hydrolase</keyword>
<dbReference type="Gene3D" id="3.40.50.300">
    <property type="entry name" value="P-loop containing nucleotide triphosphate hydrolases"/>
    <property type="match status" value="2"/>
</dbReference>
<protein>
    <submittedName>
        <fullName evidence="6">DEAD/DEAH box helicase domain protein</fullName>
    </submittedName>
</protein>
<dbReference type="PROSITE" id="PS51194">
    <property type="entry name" value="HELICASE_CTER"/>
    <property type="match status" value="1"/>
</dbReference>
<dbReference type="GO" id="GO:0006289">
    <property type="term" value="P:nucleotide-excision repair"/>
    <property type="evidence" value="ECO:0007669"/>
    <property type="project" value="TreeGrafter"/>
</dbReference>
<evidence type="ECO:0000259" key="5">
    <source>
        <dbReference type="PROSITE" id="PS51194"/>
    </source>
</evidence>
<dbReference type="InterPro" id="IPR001650">
    <property type="entry name" value="Helicase_C-like"/>
</dbReference>
<keyword evidence="3" id="KW-0175">Coiled coil</keyword>
<evidence type="ECO:0000313" key="7">
    <source>
        <dbReference type="Proteomes" id="UP000007722"/>
    </source>
</evidence>
<dbReference type="Pfam" id="PF00271">
    <property type="entry name" value="Helicase_C"/>
    <property type="match status" value="1"/>
</dbReference>
<dbReference type="GO" id="GO:0043138">
    <property type="term" value="F:3'-5' DNA helicase activity"/>
    <property type="evidence" value="ECO:0007669"/>
    <property type="project" value="TreeGrafter"/>
</dbReference>
<keyword evidence="7" id="KW-1185">Reference proteome</keyword>
<evidence type="ECO:0000313" key="6">
    <source>
        <dbReference type="EMBL" id="ADI36178.1"/>
    </source>
</evidence>
<dbReference type="KEGG" id="mvo:Mvol_0518"/>
<dbReference type="InterPro" id="IPR027417">
    <property type="entry name" value="P-loop_NTPase"/>
</dbReference>
<dbReference type="InterPro" id="IPR011545">
    <property type="entry name" value="DEAD/DEAH_box_helicase_dom"/>
</dbReference>
<dbReference type="GO" id="GO:0005524">
    <property type="term" value="F:ATP binding"/>
    <property type="evidence" value="ECO:0007669"/>
    <property type="project" value="UniProtKB-KW"/>
</dbReference>
<proteinExistence type="predicted"/>
<gene>
    <name evidence="6" type="ordered locus">Mvol_0518</name>
</gene>
<dbReference type="InterPro" id="IPR014001">
    <property type="entry name" value="Helicase_ATP-bd"/>
</dbReference>
<feature type="domain" description="Helicase ATP-binding" evidence="4">
    <location>
        <begin position="94"/>
        <end position="283"/>
    </location>
</feature>
<dbReference type="GO" id="GO:0003676">
    <property type="term" value="F:nucleic acid binding"/>
    <property type="evidence" value="ECO:0007669"/>
    <property type="project" value="InterPro"/>
</dbReference>
<evidence type="ECO:0000259" key="4">
    <source>
        <dbReference type="PROSITE" id="PS51192"/>
    </source>
</evidence>
<dbReference type="InParanoid" id="D7DSR8"/>